<keyword evidence="8" id="KW-0028">Amino-acid biosynthesis</keyword>
<comment type="function">
    <text evidence="14">Catalyzes the oxidation of 3-carboxy-2-hydroxy-4-methylpentanoate (3-isopropylmalate) to 3-carboxy-4-methyl-2-oxopentanoate. The product decarboxylates to 4-methyl-2 oxopentanoate.</text>
</comment>
<evidence type="ECO:0000256" key="5">
    <source>
        <dbReference type="ARBA" id="ARBA00013101"/>
    </source>
</evidence>
<evidence type="ECO:0000256" key="8">
    <source>
        <dbReference type="ARBA" id="ARBA00022605"/>
    </source>
</evidence>
<dbReference type="GO" id="GO:0009098">
    <property type="term" value="P:L-leucine biosynthetic process"/>
    <property type="evidence" value="ECO:0007669"/>
    <property type="project" value="UniProtKB-UniPathway"/>
</dbReference>
<accession>A0A6U4DYX6</accession>
<reference evidence="16" key="1">
    <citation type="submission" date="2021-01" db="EMBL/GenBank/DDBJ databases">
        <authorList>
            <person name="Corre E."/>
            <person name="Pelletier E."/>
            <person name="Niang G."/>
            <person name="Scheremetjew M."/>
            <person name="Finn R."/>
            <person name="Kale V."/>
            <person name="Holt S."/>
            <person name="Cochrane G."/>
            <person name="Meng A."/>
            <person name="Brown T."/>
            <person name="Cohen L."/>
        </authorList>
    </citation>
    <scope>NUCLEOTIDE SEQUENCE</scope>
    <source>
        <strain evidence="16">CCMP2877</strain>
    </source>
</reference>
<dbReference type="GO" id="GO:0003862">
    <property type="term" value="F:3-isopropylmalate dehydrogenase activity"/>
    <property type="evidence" value="ECO:0007669"/>
    <property type="project" value="UniProtKB-EC"/>
</dbReference>
<evidence type="ECO:0000256" key="12">
    <source>
        <dbReference type="ARBA" id="ARBA00023027"/>
    </source>
</evidence>
<keyword evidence="13 14" id="KW-0100">Branched-chain amino acid biosynthesis</keyword>
<dbReference type="HAMAP" id="MF_01033">
    <property type="entry name" value="LeuB_type1"/>
    <property type="match status" value="1"/>
</dbReference>
<dbReference type="UniPathway" id="UPA00048">
    <property type="reaction ID" value="UER00072"/>
</dbReference>
<dbReference type="PROSITE" id="PS00470">
    <property type="entry name" value="IDH_IMDH"/>
    <property type="match status" value="1"/>
</dbReference>
<keyword evidence="12 14" id="KW-0520">NAD</keyword>
<evidence type="ECO:0000313" key="17">
    <source>
        <dbReference type="EMBL" id="CAD9247699.1"/>
    </source>
</evidence>
<proteinExistence type="inferred from homology"/>
<dbReference type="GO" id="GO:0000287">
    <property type="term" value="F:magnesium ion binding"/>
    <property type="evidence" value="ECO:0007669"/>
    <property type="project" value="InterPro"/>
</dbReference>
<dbReference type="EMBL" id="HBGJ01009670">
    <property type="protein sequence ID" value="CAD9247695.1"/>
    <property type="molecule type" value="Transcribed_RNA"/>
</dbReference>
<evidence type="ECO:0000256" key="9">
    <source>
        <dbReference type="ARBA" id="ARBA00022723"/>
    </source>
</evidence>
<sequence>MRAAIVIGMALGAEAFSARRAPMTMKTAAKSSYKITLLPGDGIGPEITQATVGVLDALSKKTGVTFEFDEADIGGIAVDNHNDPFPAETLAKCQSADSVLLACIGGYKWDNNPRELRPESGLLKMRGSMGLFANLRPAKVIPQLIEASTLKPEVLEGVDIMVVRELTGDVYFGKPKGIEERNGERVGFDNMIYSESEIVRISKVAFDVAKARGSKVVSIDKANVLDVSQLWREVVTTTQQEYAPDVELSHMYVDNAAMQLIRWPKQFDTIVCGNIFGDILSDEASMLVGSLGMLPSASLGDPSSPGVFEPCHGSAPDIAGEDKANPLAMILSAAMMLKYDLSQPELSDMLEEAVESVLDSGIRTPDIAAEGQTPVGCKEMGEAVAKAIEKMPAPVTA</sequence>
<keyword evidence="9 14" id="KW-0479">Metal-binding</keyword>
<dbReference type="NCBIfam" id="TIGR00169">
    <property type="entry name" value="leuB"/>
    <property type="match status" value="1"/>
</dbReference>
<dbReference type="SMART" id="SM01329">
    <property type="entry name" value="Iso_dh"/>
    <property type="match status" value="1"/>
</dbReference>
<dbReference type="PANTHER" id="PTHR42979:SF1">
    <property type="entry name" value="3-ISOPROPYLMALATE DEHYDROGENASE"/>
    <property type="match status" value="1"/>
</dbReference>
<keyword evidence="6 14" id="KW-0432">Leucine biosynthesis</keyword>
<dbReference type="SUPFAM" id="SSF53659">
    <property type="entry name" value="Isocitrate/Isopropylmalate dehydrogenase-like"/>
    <property type="match status" value="1"/>
</dbReference>
<evidence type="ECO:0000256" key="3">
    <source>
        <dbReference type="ARBA" id="ARBA00008319"/>
    </source>
</evidence>
<protein>
    <recommendedName>
        <fullName evidence="5 14">3-isopropylmalate dehydrogenase</fullName>
        <ecNumber evidence="5 14">1.1.1.85</ecNumber>
    </recommendedName>
</protein>
<evidence type="ECO:0000256" key="7">
    <source>
        <dbReference type="ARBA" id="ARBA00022490"/>
    </source>
</evidence>
<dbReference type="InterPro" id="IPR004429">
    <property type="entry name" value="Isopropylmalate_DH"/>
</dbReference>
<dbReference type="PANTHER" id="PTHR42979">
    <property type="entry name" value="3-ISOPROPYLMALATE DEHYDROGENASE"/>
    <property type="match status" value="1"/>
</dbReference>
<evidence type="ECO:0000256" key="1">
    <source>
        <dbReference type="ARBA" id="ARBA00001936"/>
    </source>
</evidence>
<dbReference type="GO" id="GO:0051287">
    <property type="term" value="F:NAD binding"/>
    <property type="evidence" value="ECO:0007669"/>
    <property type="project" value="InterPro"/>
</dbReference>
<comment type="similarity">
    <text evidence="3">Belongs to the isocitrate and isopropylmalate dehydrogenases family. LeuB type 1 subfamily.</text>
</comment>
<comment type="pathway">
    <text evidence="14">Amino-acid biosynthesis; L-leucine biosynthesis; L-leucine from 3-methyl-2-oxobutanoate: step 3/4.</text>
</comment>
<keyword evidence="11" id="KW-0560">Oxidoreductase</keyword>
<comment type="cofactor">
    <cofactor evidence="14">
        <name>Mg(2+)</name>
        <dbReference type="ChEBI" id="CHEBI:18420"/>
    </cofactor>
    <cofactor evidence="14">
        <name>Mn(2+)</name>
        <dbReference type="ChEBI" id="CHEBI:29035"/>
    </cofactor>
    <text evidence="14">Binds 1 Mg(2+) or Mn(2+) ion per subunit.</text>
</comment>
<dbReference type="EC" id="1.1.1.85" evidence="5 14"/>
<dbReference type="AlphaFoldDB" id="A0A6U4DYX6"/>
<keyword evidence="10" id="KW-0460">Magnesium</keyword>
<evidence type="ECO:0000256" key="11">
    <source>
        <dbReference type="ARBA" id="ARBA00023002"/>
    </source>
</evidence>
<evidence type="ECO:0000256" key="13">
    <source>
        <dbReference type="ARBA" id="ARBA00023304"/>
    </source>
</evidence>
<name>A0A6U4DYX6_9STRA</name>
<comment type="catalytic activity">
    <reaction evidence="14">
        <text>(2R,3S)-3-isopropylmalate + NAD(+) = 4-methyl-2-oxopentanoate + CO2 + NADH</text>
        <dbReference type="Rhea" id="RHEA:32271"/>
        <dbReference type="ChEBI" id="CHEBI:16526"/>
        <dbReference type="ChEBI" id="CHEBI:17865"/>
        <dbReference type="ChEBI" id="CHEBI:35121"/>
        <dbReference type="ChEBI" id="CHEBI:57540"/>
        <dbReference type="ChEBI" id="CHEBI:57945"/>
        <dbReference type="EC" id="1.1.1.85"/>
    </reaction>
</comment>
<comment type="cofactor">
    <cofactor evidence="1">
        <name>Mn(2+)</name>
        <dbReference type="ChEBI" id="CHEBI:29035"/>
    </cofactor>
</comment>
<evidence type="ECO:0000256" key="2">
    <source>
        <dbReference type="ARBA" id="ARBA00004496"/>
    </source>
</evidence>
<gene>
    <name evidence="16" type="ORF">PPAR1163_LOCUS6053</name>
    <name evidence="17" type="ORF">PPAR1163_LOCUS6057</name>
</gene>
<dbReference type="Gene3D" id="3.40.718.10">
    <property type="entry name" value="Isopropylmalate Dehydrogenase"/>
    <property type="match status" value="1"/>
</dbReference>
<dbReference type="GO" id="GO:0005829">
    <property type="term" value="C:cytosol"/>
    <property type="evidence" value="ECO:0007669"/>
    <property type="project" value="TreeGrafter"/>
</dbReference>
<comment type="subcellular location">
    <subcellularLocation>
        <location evidence="2">Cytoplasm</location>
    </subcellularLocation>
</comment>
<feature type="domain" description="Isopropylmalate dehydrogenase-like" evidence="15">
    <location>
        <begin position="34"/>
        <end position="384"/>
    </location>
</feature>
<dbReference type="EMBL" id="HBGJ01009681">
    <property type="protein sequence ID" value="CAD9247699.1"/>
    <property type="molecule type" value="Transcribed_RNA"/>
</dbReference>
<keyword evidence="7" id="KW-0963">Cytoplasm</keyword>
<evidence type="ECO:0000256" key="14">
    <source>
        <dbReference type="RuleBase" id="RU004445"/>
    </source>
</evidence>
<dbReference type="FunFam" id="3.40.718.10:FF:000028">
    <property type="entry name" value="3-isopropylmalate dehydrogenase"/>
    <property type="match status" value="1"/>
</dbReference>
<evidence type="ECO:0000256" key="10">
    <source>
        <dbReference type="ARBA" id="ARBA00022842"/>
    </source>
</evidence>
<evidence type="ECO:0000256" key="6">
    <source>
        <dbReference type="ARBA" id="ARBA00022430"/>
    </source>
</evidence>
<dbReference type="Pfam" id="PF00180">
    <property type="entry name" value="Iso_dh"/>
    <property type="match status" value="1"/>
</dbReference>
<dbReference type="InterPro" id="IPR019818">
    <property type="entry name" value="IsoCit/isopropylmalate_DH_CS"/>
</dbReference>
<evidence type="ECO:0000313" key="16">
    <source>
        <dbReference type="EMBL" id="CAD9247695.1"/>
    </source>
</evidence>
<comment type="subunit">
    <text evidence="4 14">Homodimer.</text>
</comment>
<organism evidence="16">
    <name type="scientific">Phaeomonas parva</name>
    <dbReference type="NCBI Taxonomy" id="124430"/>
    <lineage>
        <taxon>Eukaryota</taxon>
        <taxon>Sar</taxon>
        <taxon>Stramenopiles</taxon>
        <taxon>Ochrophyta</taxon>
        <taxon>Pinguiophyceae</taxon>
        <taxon>Pinguiochrysidales</taxon>
        <taxon>Pinguiochrysidaceae</taxon>
        <taxon>Phaeomonas</taxon>
    </lineage>
</organism>
<dbReference type="InterPro" id="IPR024084">
    <property type="entry name" value="IsoPropMal-DH-like_dom"/>
</dbReference>
<evidence type="ECO:0000259" key="15">
    <source>
        <dbReference type="SMART" id="SM01329"/>
    </source>
</evidence>
<evidence type="ECO:0000256" key="4">
    <source>
        <dbReference type="ARBA" id="ARBA00011738"/>
    </source>
</evidence>